<evidence type="ECO:0000256" key="1">
    <source>
        <dbReference type="SAM" id="Coils"/>
    </source>
</evidence>
<keyword evidence="4" id="KW-1185">Reference proteome</keyword>
<comment type="caution">
    <text evidence="3">The sequence shown here is derived from an EMBL/GenBank/DDBJ whole genome shotgun (WGS) entry which is preliminary data.</text>
</comment>
<keyword evidence="2" id="KW-0472">Membrane</keyword>
<dbReference type="EMBL" id="LSRX01000767">
    <property type="protein sequence ID" value="OLP89310.1"/>
    <property type="molecule type" value="Genomic_DNA"/>
</dbReference>
<protein>
    <submittedName>
        <fullName evidence="3">Uncharacterized protein</fullName>
    </submittedName>
</protein>
<evidence type="ECO:0000313" key="3">
    <source>
        <dbReference type="EMBL" id="OLP89310.1"/>
    </source>
</evidence>
<feature type="transmembrane region" description="Helical" evidence="2">
    <location>
        <begin position="223"/>
        <end position="250"/>
    </location>
</feature>
<sequence>MPTLLSKAIQDLDRIPELHRKRAHLAVQAVEESAEKRIKVAEKYMEVLEEKIRNLTVELSHVRAVFATRPLLELGLAKFQETNPHLAAANTWTSLSQSFLSDVLFEDDGHLQDWAKGKMKRLNKLFSWQIQWDDARFENCLWNLYQNFSEKYHEVSSEDTGFMISGASQMETAAAALFVCGLCGRGAWWVVGLRFTCGCFQSLWGIAIFLLDGLEASCMVPPVFFSGILFDGLVFLLDVSLLCASLLYIFFLAVSPRKSLLELPANSVDAPWVPLFFDALFVVRGPFYRARDGGTEWAPQWTGARECGGLAHHRILGLRVFGGVIDLWAGSGGWGPRFVLGDRGWGWGNTSSSSTSWAPHEQLIIDLWGCWLGTAVVLVTAAHEQL</sequence>
<name>A0A1Q9D299_SYMMI</name>
<feature type="coiled-coil region" evidence="1">
    <location>
        <begin position="31"/>
        <end position="65"/>
    </location>
</feature>
<dbReference type="OrthoDB" id="10311731at2759"/>
<accession>A0A1Q9D299</accession>
<keyword evidence="2" id="KW-0812">Transmembrane</keyword>
<reference evidence="3 4" key="1">
    <citation type="submission" date="2016-02" db="EMBL/GenBank/DDBJ databases">
        <title>Genome analysis of coral dinoflagellate symbionts highlights evolutionary adaptations to a symbiotic lifestyle.</title>
        <authorList>
            <person name="Aranda M."/>
            <person name="Li Y."/>
            <person name="Liew Y.J."/>
            <person name="Baumgarten S."/>
            <person name="Simakov O."/>
            <person name="Wilson M."/>
            <person name="Piel J."/>
            <person name="Ashoor H."/>
            <person name="Bougouffa S."/>
            <person name="Bajic V.B."/>
            <person name="Ryu T."/>
            <person name="Ravasi T."/>
            <person name="Bayer T."/>
            <person name="Micklem G."/>
            <person name="Kim H."/>
            <person name="Bhak J."/>
            <person name="Lajeunesse T.C."/>
            <person name="Voolstra C.R."/>
        </authorList>
    </citation>
    <scope>NUCLEOTIDE SEQUENCE [LARGE SCALE GENOMIC DNA]</scope>
    <source>
        <strain evidence="3 4">CCMP2467</strain>
    </source>
</reference>
<organism evidence="3 4">
    <name type="scientific">Symbiodinium microadriaticum</name>
    <name type="common">Dinoflagellate</name>
    <name type="synonym">Zooxanthella microadriatica</name>
    <dbReference type="NCBI Taxonomy" id="2951"/>
    <lineage>
        <taxon>Eukaryota</taxon>
        <taxon>Sar</taxon>
        <taxon>Alveolata</taxon>
        <taxon>Dinophyceae</taxon>
        <taxon>Suessiales</taxon>
        <taxon>Symbiodiniaceae</taxon>
        <taxon>Symbiodinium</taxon>
    </lineage>
</organism>
<dbReference type="Proteomes" id="UP000186817">
    <property type="component" value="Unassembled WGS sequence"/>
</dbReference>
<gene>
    <name evidence="3" type="ORF">AK812_SmicGene29247</name>
</gene>
<evidence type="ECO:0000256" key="2">
    <source>
        <dbReference type="SAM" id="Phobius"/>
    </source>
</evidence>
<keyword evidence="2" id="KW-1133">Transmembrane helix</keyword>
<evidence type="ECO:0000313" key="4">
    <source>
        <dbReference type="Proteomes" id="UP000186817"/>
    </source>
</evidence>
<dbReference type="AlphaFoldDB" id="A0A1Q9D299"/>
<keyword evidence="1" id="KW-0175">Coiled coil</keyword>
<proteinExistence type="predicted"/>